<dbReference type="EMBL" id="CAKOAT010300710">
    <property type="protein sequence ID" value="CAH8361232.1"/>
    <property type="molecule type" value="Genomic_DNA"/>
</dbReference>
<dbReference type="InterPro" id="IPR001906">
    <property type="entry name" value="Terpene_synth_N"/>
</dbReference>
<dbReference type="CDD" id="cd00684">
    <property type="entry name" value="Terpene_cyclase_plant_C1"/>
    <property type="match status" value="1"/>
</dbReference>
<dbReference type="Gene3D" id="1.10.600.10">
    <property type="entry name" value="Farnesyl Diphosphate Synthase"/>
    <property type="match status" value="1"/>
</dbReference>
<dbReference type="InterPro" id="IPR034741">
    <property type="entry name" value="Terpene_cyclase-like_1_C"/>
</dbReference>
<evidence type="ECO:0000313" key="11">
    <source>
        <dbReference type="Proteomes" id="UP001642260"/>
    </source>
</evidence>
<dbReference type="SUPFAM" id="SSF48576">
    <property type="entry name" value="Terpenoid synthases"/>
    <property type="match status" value="1"/>
</dbReference>
<evidence type="ECO:0000256" key="1">
    <source>
        <dbReference type="ARBA" id="ARBA00001936"/>
    </source>
</evidence>
<evidence type="ECO:0000256" key="4">
    <source>
        <dbReference type="ARBA" id="ARBA00022842"/>
    </source>
</evidence>
<dbReference type="Pfam" id="PF03936">
    <property type="entry name" value="Terpene_synth_C"/>
    <property type="match status" value="1"/>
</dbReference>
<proteinExistence type="inferred from homology"/>
<evidence type="ECO:0000256" key="2">
    <source>
        <dbReference type="ARBA" id="ARBA00001946"/>
    </source>
</evidence>
<name>A0ABC8KVG6_ERUVS</name>
<comment type="caution">
    <text evidence="10">The sequence shown here is derived from an EMBL/GenBank/DDBJ whole genome shotgun (WGS) entry which is preliminary data.</text>
</comment>
<dbReference type="SFLD" id="SFLDG01019">
    <property type="entry name" value="Terpene_Cyclase_Like_1_C_Termi"/>
    <property type="match status" value="1"/>
</dbReference>
<evidence type="ECO:0000256" key="7">
    <source>
        <dbReference type="ARBA" id="ARBA00038405"/>
    </source>
</evidence>
<evidence type="ECO:0000259" key="9">
    <source>
        <dbReference type="Pfam" id="PF03936"/>
    </source>
</evidence>
<keyword evidence="4" id="KW-0460">Magnesium</keyword>
<comment type="cofactor">
    <cofactor evidence="1">
        <name>Mn(2+)</name>
        <dbReference type="ChEBI" id="CHEBI:29035"/>
    </cofactor>
</comment>
<dbReference type="PANTHER" id="PTHR31225">
    <property type="entry name" value="OS04G0344100 PROTEIN-RELATED"/>
    <property type="match status" value="1"/>
</dbReference>
<dbReference type="FunFam" id="1.10.600.10:FF:000007">
    <property type="entry name" value="Isoprene synthase, chloroplastic"/>
    <property type="match status" value="1"/>
</dbReference>
<dbReference type="InterPro" id="IPR005630">
    <property type="entry name" value="Terpene_synthase_metal-bd"/>
</dbReference>
<dbReference type="InterPro" id="IPR008949">
    <property type="entry name" value="Isoprenoid_synthase_dom_sf"/>
</dbReference>
<protein>
    <submittedName>
        <fullName evidence="10">Uncharacterized protein</fullName>
    </submittedName>
</protein>
<feature type="domain" description="Terpene synthase N-terminal" evidence="8">
    <location>
        <begin position="37"/>
        <end position="202"/>
    </location>
</feature>
<dbReference type="Pfam" id="PF01397">
    <property type="entry name" value="Terpene_synth"/>
    <property type="match status" value="1"/>
</dbReference>
<keyword evidence="5" id="KW-0464">Manganese</keyword>
<keyword evidence="11" id="KW-1185">Reference proteome</keyword>
<comment type="cofactor">
    <cofactor evidence="2">
        <name>Mg(2+)</name>
        <dbReference type="ChEBI" id="CHEBI:18420"/>
    </cofactor>
</comment>
<dbReference type="InterPro" id="IPR036965">
    <property type="entry name" value="Terpene_synth_N_sf"/>
</dbReference>
<dbReference type="GO" id="GO:0016838">
    <property type="term" value="F:carbon-oxygen lyase activity, acting on phosphates"/>
    <property type="evidence" value="ECO:0007669"/>
    <property type="project" value="UniProtKB-ARBA"/>
</dbReference>
<gene>
    <name evidence="10" type="ORF">ERUC_LOCUS26988</name>
</gene>
<dbReference type="FunFam" id="1.50.10.130:FF:000001">
    <property type="entry name" value="Isoprene synthase, chloroplastic"/>
    <property type="match status" value="1"/>
</dbReference>
<dbReference type="AlphaFoldDB" id="A0ABC8KVG6"/>
<dbReference type="PANTHER" id="PTHR31225:SF93">
    <property type="entry name" value="ALPHA-HUMULENE_(-)-(E)-BETA-CARYOPHYLLENE SYNTHASE"/>
    <property type="match status" value="1"/>
</dbReference>
<dbReference type="GO" id="GO:0046872">
    <property type="term" value="F:metal ion binding"/>
    <property type="evidence" value="ECO:0007669"/>
    <property type="project" value="UniProtKB-KW"/>
</dbReference>
<dbReference type="Proteomes" id="UP001642260">
    <property type="component" value="Unassembled WGS sequence"/>
</dbReference>
<evidence type="ECO:0000259" key="8">
    <source>
        <dbReference type="Pfam" id="PF01397"/>
    </source>
</evidence>
<keyword evidence="3" id="KW-0479">Metal-binding</keyword>
<keyword evidence="6" id="KW-0456">Lyase</keyword>
<dbReference type="SUPFAM" id="SSF48239">
    <property type="entry name" value="Terpenoid cyclases/Protein prenyltransferases"/>
    <property type="match status" value="1"/>
</dbReference>
<dbReference type="InterPro" id="IPR008930">
    <property type="entry name" value="Terpenoid_cyclase/PrenylTrfase"/>
</dbReference>
<comment type="similarity">
    <text evidence="7">Belongs to the terpene synthase family. Tpsa subfamily.</text>
</comment>
<evidence type="ECO:0000256" key="5">
    <source>
        <dbReference type="ARBA" id="ARBA00023211"/>
    </source>
</evidence>
<dbReference type="GO" id="GO:0016114">
    <property type="term" value="P:terpenoid biosynthetic process"/>
    <property type="evidence" value="ECO:0007669"/>
    <property type="project" value="UniProtKB-ARBA"/>
</dbReference>
<accession>A0ABC8KVG6</accession>
<evidence type="ECO:0000256" key="3">
    <source>
        <dbReference type="ARBA" id="ARBA00022723"/>
    </source>
</evidence>
<reference evidence="10 11" key="1">
    <citation type="submission" date="2022-03" db="EMBL/GenBank/DDBJ databases">
        <authorList>
            <person name="Macdonald S."/>
            <person name="Ahmed S."/>
            <person name="Newling K."/>
        </authorList>
    </citation>
    <scope>NUCLEOTIDE SEQUENCE [LARGE SCALE GENOMIC DNA]</scope>
</reference>
<evidence type="ECO:0000313" key="10">
    <source>
        <dbReference type="EMBL" id="CAH8361232.1"/>
    </source>
</evidence>
<dbReference type="InterPro" id="IPR050148">
    <property type="entry name" value="Terpene_synthase-like"/>
</dbReference>
<feature type="domain" description="Terpene synthase metal-binding" evidence="9">
    <location>
        <begin position="259"/>
        <end position="498"/>
    </location>
</feature>
<organism evidence="10 11">
    <name type="scientific">Eruca vesicaria subsp. sativa</name>
    <name type="common">Garden rocket</name>
    <name type="synonym">Eruca sativa</name>
    <dbReference type="NCBI Taxonomy" id="29727"/>
    <lineage>
        <taxon>Eukaryota</taxon>
        <taxon>Viridiplantae</taxon>
        <taxon>Streptophyta</taxon>
        <taxon>Embryophyta</taxon>
        <taxon>Tracheophyta</taxon>
        <taxon>Spermatophyta</taxon>
        <taxon>Magnoliopsida</taxon>
        <taxon>eudicotyledons</taxon>
        <taxon>Gunneridae</taxon>
        <taxon>Pentapetalae</taxon>
        <taxon>rosids</taxon>
        <taxon>malvids</taxon>
        <taxon>Brassicales</taxon>
        <taxon>Brassicaceae</taxon>
        <taxon>Brassiceae</taxon>
        <taxon>Eruca</taxon>
    </lineage>
</organism>
<dbReference type="SFLD" id="SFLDS00005">
    <property type="entry name" value="Isoprenoid_Synthase_Type_I"/>
    <property type="match status" value="1"/>
</dbReference>
<dbReference type="Gene3D" id="1.50.10.130">
    <property type="entry name" value="Terpene synthase, N-terminal domain"/>
    <property type="match status" value="1"/>
</dbReference>
<dbReference type="InterPro" id="IPR044814">
    <property type="entry name" value="Terpene_cyclase_plant_C1"/>
</dbReference>
<sequence>MEIPKGSLALLGDNDRPLAHFPKNIWENPLTLFSISQKESDTNKNKLRSIMEIVKQMLATSEADSLEYIKLVDNLCRLGVSYHFEGDIEARLEKLFGCDGFNQMIREKDCDLYTIGIIFQVFRQHGFKLLPDVFDNFKNSEGKFKEDLAVDAKGILSLYEAAHWSTHGEEVLDEALVFSKSHLEKLSSRSTPHLAIRIKNALKHPYPRGISRIETRQYISYYEEDDSSDKTLLEFAKLDFNILQVQYREEIIHVFRWYKALELDKKLPFSRNRTVESYLWALGTYFQPKYSRARILLATIVIILTILDDIYDAYGTLEELEIFTNAICSPHPTSLEGLPDSIKYFHHIAMEFFDKLEKDMATEGRAGCGHYAKNAYKVTAIGYMQEVRWVNKGYVPTFDEYKKNGVYFWSYLEMATGAFLGMEDEANVDAFEWLTTPPKLLVSAALIGRLYNDIASYQFEHKRKHVGTSIDCYMKQYGVSWEEALEEIKRMGSDSWKDLNQELMSRPYPFSFPLVMPFLNLSRVIEVYYKDEDIFTHSELLKDYVVSLFIDNIPI</sequence>
<evidence type="ECO:0000256" key="6">
    <source>
        <dbReference type="ARBA" id="ARBA00023239"/>
    </source>
</evidence>